<accession>A0AAV8XP84</accession>
<dbReference type="Pfam" id="PF07576">
    <property type="entry name" value="BRAP2"/>
    <property type="match status" value="1"/>
</dbReference>
<evidence type="ECO:0000259" key="7">
    <source>
        <dbReference type="PROSITE" id="PS50089"/>
    </source>
</evidence>
<keyword evidence="5" id="KW-0175">Coiled coil</keyword>
<evidence type="ECO:0000256" key="3">
    <source>
        <dbReference type="ARBA" id="ARBA00022833"/>
    </source>
</evidence>
<dbReference type="SMART" id="SM00184">
    <property type="entry name" value="RING"/>
    <property type="match status" value="1"/>
</dbReference>
<evidence type="ECO:0000256" key="5">
    <source>
        <dbReference type="SAM" id="Coils"/>
    </source>
</evidence>
<keyword evidence="10" id="KW-1185">Reference proteome</keyword>
<organism evidence="9 10">
    <name type="scientific">Aromia moschata</name>
    <dbReference type="NCBI Taxonomy" id="1265417"/>
    <lineage>
        <taxon>Eukaryota</taxon>
        <taxon>Metazoa</taxon>
        <taxon>Ecdysozoa</taxon>
        <taxon>Arthropoda</taxon>
        <taxon>Hexapoda</taxon>
        <taxon>Insecta</taxon>
        <taxon>Pterygota</taxon>
        <taxon>Neoptera</taxon>
        <taxon>Endopterygota</taxon>
        <taxon>Coleoptera</taxon>
        <taxon>Polyphaga</taxon>
        <taxon>Cucujiformia</taxon>
        <taxon>Chrysomeloidea</taxon>
        <taxon>Cerambycidae</taxon>
        <taxon>Cerambycinae</taxon>
        <taxon>Callichromatini</taxon>
        <taxon>Aromia</taxon>
    </lineage>
</organism>
<keyword evidence="1" id="KW-0479">Metal-binding</keyword>
<dbReference type="InterPro" id="IPR013083">
    <property type="entry name" value="Znf_RING/FYVE/PHD"/>
</dbReference>
<name>A0AAV8XP84_9CUCU</name>
<feature type="region of interest" description="Disordered" evidence="6">
    <location>
        <begin position="515"/>
        <end position="544"/>
    </location>
</feature>
<dbReference type="InterPro" id="IPR001607">
    <property type="entry name" value="Znf_UBP"/>
</dbReference>
<feature type="region of interest" description="Disordered" evidence="6">
    <location>
        <begin position="16"/>
        <end position="87"/>
    </location>
</feature>
<dbReference type="Pfam" id="PF02148">
    <property type="entry name" value="zf-UBP"/>
    <property type="match status" value="1"/>
</dbReference>
<dbReference type="PROSITE" id="PS50089">
    <property type="entry name" value="ZF_RING_2"/>
    <property type="match status" value="1"/>
</dbReference>
<dbReference type="GO" id="GO:0016567">
    <property type="term" value="P:protein ubiquitination"/>
    <property type="evidence" value="ECO:0007669"/>
    <property type="project" value="TreeGrafter"/>
</dbReference>
<keyword evidence="3" id="KW-0862">Zinc</keyword>
<sequence length="544" mass="60827">MSDLVAKCVLRVEVNETSQGAESRGAEALSNSDTKQKGRGQRKVRDISVETFPSRLESPRDDWGLLPVCSRETTPSNDKDKDQGDEKGEIGFFSGNPFVEVTKGILHLYKEDYSVLSSRKEALTLCLLGVPTSMTCHDLLAFTAPCHADISHIRVLRDSSPNQYMSLLTFRNHDAAMEFYLTFNGAPFSSLEPDSICRIVWVSKVEWAHDGQAPPGHTELPICPVCLERMDESVDGVLTILCNHAFHASCLEQWGDSTCPVCRCVQSPEQAETSECERCGTTAPSPDALWICLICGHVGCGRYQGGHAASHYRESGHCYALQLGSHRVWDYKGDNFVHRLLQNKADGKLVPSEGPPSESEGAQEKVDSVQLEFTYLLTSQLEEQRMYSQDKLALLESQLSDETQNLRDDIASISNENKELRAKLAAVTKEKHALERKLQQQTSKLSTTLNDLNEERQLGKALRNNQQQWQTKLTKLEEKFNELKTTKEKETADLKEQVRDLMFFIDAQQVIEKSDEREDIAGGTVTIGEAPKGSNKSKKGKKKR</sequence>
<dbReference type="PANTHER" id="PTHR24007:SF7">
    <property type="entry name" value="BRCA1-ASSOCIATED PROTEIN"/>
    <property type="match status" value="1"/>
</dbReference>
<evidence type="ECO:0000256" key="1">
    <source>
        <dbReference type="ARBA" id="ARBA00022723"/>
    </source>
</evidence>
<comment type="caution">
    <text evidence="9">The sequence shown here is derived from an EMBL/GenBank/DDBJ whole genome shotgun (WGS) entry which is preliminary data.</text>
</comment>
<gene>
    <name evidence="9" type="ORF">NQ318_017494</name>
</gene>
<evidence type="ECO:0000313" key="10">
    <source>
        <dbReference type="Proteomes" id="UP001162162"/>
    </source>
</evidence>
<dbReference type="EMBL" id="JAPWTK010000402">
    <property type="protein sequence ID" value="KAJ8940903.1"/>
    <property type="molecule type" value="Genomic_DNA"/>
</dbReference>
<feature type="domain" description="RING-type" evidence="7">
    <location>
        <begin position="223"/>
        <end position="263"/>
    </location>
</feature>
<feature type="coiled-coil region" evidence="5">
    <location>
        <begin position="403"/>
        <end position="493"/>
    </location>
</feature>
<dbReference type="CDD" id="cd16457">
    <property type="entry name" value="RING-H2_BRAP2"/>
    <property type="match status" value="1"/>
</dbReference>
<dbReference type="Pfam" id="PF13639">
    <property type="entry name" value="zf-RING_2"/>
    <property type="match status" value="1"/>
</dbReference>
<dbReference type="GO" id="GO:0005737">
    <property type="term" value="C:cytoplasm"/>
    <property type="evidence" value="ECO:0007669"/>
    <property type="project" value="TreeGrafter"/>
</dbReference>
<protein>
    <recommendedName>
        <fullName evidence="11">BRCA1-associated protein</fullName>
    </recommendedName>
</protein>
<dbReference type="Gene3D" id="3.30.40.10">
    <property type="entry name" value="Zinc/RING finger domain, C3HC4 (zinc finger)"/>
    <property type="match status" value="2"/>
</dbReference>
<feature type="compositionally biased region" description="Basic and acidic residues" evidence="6">
    <location>
        <begin position="77"/>
        <end position="87"/>
    </location>
</feature>
<evidence type="ECO:0000256" key="6">
    <source>
        <dbReference type="SAM" id="MobiDB-lite"/>
    </source>
</evidence>
<dbReference type="SUPFAM" id="SSF57850">
    <property type="entry name" value="RING/U-box"/>
    <property type="match status" value="2"/>
</dbReference>
<evidence type="ECO:0000256" key="2">
    <source>
        <dbReference type="ARBA" id="ARBA00022771"/>
    </source>
</evidence>
<dbReference type="GO" id="GO:0061630">
    <property type="term" value="F:ubiquitin protein ligase activity"/>
    <property type="evidence" value="ECO:0007669"/>
    <property type="project" value="TreeGrafter"/>
</dbReference>
<dbReference type="SMART" id="SM00290">
    <property type="entry name" value="ZnF_UBP"/>
    <property type="match status" value="1"/>
</dbReference>
<evidence type="ECO:0000256" key="4">
    <source>
        <dbReference type="PROSITE-ProRule" id="PRU00502"/>
    </source>
</evidence>
<dbReference type="InterPro" id="IPR011422">
    <property type="entry name" value="BRAP2/ETP1_RRM"/>
</dbReference>
<evidence type="ECO:0008006" key="11">
    <source>
        <dbReference type="Google" id="ProtNLM"/>
    </source>
</evidence>
<dbReference type="InterPro" id="IPR047243">
    <property type="entry name" value="RING-H2_BRAP2"/>
</dbReference>
<proteinExistence type="predicted"/>
<dbReference type="GO" id="GO:0008270">
    <property type="term" value="F:zinc ion binding"/>
    <property type="evidence" value="ECO:0007669"/>
    <property type="project" value="UniProtKB-KW"/>
</dbReference>
<keyword evidence="2 4" id="KW-0863">Zinc-finger</keyword>
<evidence type="ECO:0000313" key="9">
    <source>
        <dbReference type="EMBL" id="KAJ8940903.1"/>
    </source>
</evidence>
<dbReference type="Proteomes" id="UP001162162">
    <property type="component" value="Unassembled WGS sequence"/>
</dbReference>
<reference evidence="9" key="1">
    <citation type="journal article" date="2023" name="Insect Mol. Biol.">
        <title>Genome sequencing provides insights into the evolution of gene families encoding plant cell wall-degrading enzymes in longhorned beetles.</title>
        <authorList>
            <person name="Shin N.R."/>
            <person name="Okamura Y."/>
            <person name="Kirsch R."/>
            <person name="Pauchet Y."/>
        </authorList>
    </citation>
    <scope>NUCLEOTIDE SEQUENCE</scope>
    <source>
        <strain evidence="9">AMC_N1</strain>
    </source>
</reference>
<dbReference type="AlphaFoldDB" id="A0AAV8XP84"/>
<feature type="domain" description="UBP-type" evidence="8">
    <location>
        <begin position="257"/>
        <end position="356"/>
    </location>
</feature>
<dbReference type="InterPro" id="IPR001841">
    <property type="entry name" value="Znf_RING"/>
</dbReference>
<feature type="compositionally biased region" description="Basic residues" evidence="6">
    <location>
        <begin position="535"/>
        <end position="544"/>
    </location>
</feature>
<evidence type="ECO:0000259" key="8">
    <source>
        <dbReference type="PROSITE" id="PS50271"/>
    </source>
</evidence>
<dbReference type="PROSITE" id="PS50271">
    <property type="entry name" value="ZF_UBP"/>
    <property type="match status" value="1"/>
</dbReference>
<dbReference type="PANTHER" id="PTHR24007">
    <property type="entry name" value="BRCA1-ASSOCIATED PROTEIN"/>
    <property type="match status" value="1"/>
</dbReference>
<dbReference type="GO" id="GO:0007265">
    <property type="term" value="P:Ras protein signal transduction"/>
    <property type="evidence" value="ECO:0007669"/>
    <property type="project" value="TreeGrafter"/>
</dbReference>